<dbReference type="OrthoDB" id="6692864at2759"/>
<feature type="binding site" description="axial binding residue" evidence="7">
    <location>
        <position position="137"/>
    </location>
    <ligand>
        <name>heme</name>
        <dbReference type="ChEBI" id="CHEBI:30413"/>
    </ligand>
    <ligandPart>
        <name>Fe</name>
        <dbReference type="ChEBI" id="CHEBI:18248"/>
    </ligandPart>
</feature>
<dbReference type="GO" id="GO:0020037">
    <property type="term" value="F:heme binding"/>
    <property type="evidence" value="ECO:0007669"/>
    <property type="project" value="InterPro"/>
</dbReference>
<evidence type="ECO:0000256" key="3">
    <source>
        <dbReference type="ARBA" id="ARBA00022723"/>
    </source>
</evidence>
<dbReference type="Gene3D" id="1.10.630.10">
    <property type="entry name" value="Cytochrome P450"/>
    <property type="match status" value="1"/>
</dbReference>
<keyword evidence="8" id="KW-0732">Signal</keyword>
<keyword evidence="7" id="KW-0349">Heme</keyword>
<keyword evidence="6" id="KW-0503">Monooxygenase</keyword>
<feature type="signal peptide" evidence="8">
    <location>
        <begin position="1"/>
        <end position="23"/>
    </location>
</feature>
<name>A0A1Y1ZM66_9PLEO</name>
<evidence type="ECO:0000313" key="10">
    <source>
        <dbReference type="Proteomes" id="UP000193144"/>
    </source>
</evidence>
<keyword evidence="4" id="KW-0560">Oxidoreductase</keyword>
<keyword evidence="3 7" id="KW-0479">Metal-binding</keyword>
<dbReference type="STRING" id="1231657.A0A1Y1ZM66"/>
<reference evidence="9 10" key="1">
    <citation type="submission" date="2016-07" db="EMBL/GenBank/DDBJ databases">
        <title>Pervasive Adenine N6-methylation of Active Genes in Fungi.</title>
        <authorList>
            <consortium name="DOE Joint Genome Institute"/>
            <person name="Mondo S.J."/>
            <person name="Dannebaum R.O."/>
            <person name="Kuo R.C."/>
            <person name="Labutti K."/>
            <person name="Haridas S."/>
            <person name="Kuo A."/>
            <person name="Salamov A."/>
            <person name="Ahrendt S.R."/>
            <person name="Lipzen A."/>
            <person name="Sullivan W."/>
            <person name="Andreopoulos W.B."/>
            <person name="Clum A."/>
            <person name="Lindquist E."/>
            <person name="Daum C."/>
            <person name="Ramamoorthy G.K."/>
            <person name="Gryganskyi A."/>
            <person name="Culley D."/>
            <person name="Magnuson J.K."/>
            <person name="James T.Y."/>
            <person name="O'Malley M.A."/>
            <person name="Stajich J.E."/>
            <person name="Spatafora J.W."/>
            <person name="Visel A."/>
            <person name="Grigoriev I.V."/>
        </authorList>
    </citation>
    <scope>NUCLEOTIDE SEQUENCE [LARGE SCALE GENOMIC DNA]</scope>
    <source>
        <strain evidence="9 10">CBS 115471</strain>
    </source>
</reference>
<evidence type="ECO:0000256" key="7">
    <source>
        <dbReference type="PIRSR" id="PIRSR602403-1"/>
    </source>
</evidence>
<dbReference type="PANTHER" id="PTHR24305">
    <property type="entry name" value="CYTOCHROME P450"/>
    <property type="match status" value="1"/>
</dbReference>
<proteinExistence type="inferred from homology"/>
<dbReference type="PRINTS" id="PR00465">
    <property type="entry name" value="EP450IV"/>
</dbReference>
<dbReference type="SUPFAM" id="SSF48264">
    <property type="entry name" value="Cytochrome P450"/>
    <property type="match status" value="1"/>
</dbReference>
<evidence type="ECO:0000256" key="2">
    <source>
        <dbReference type="ARBA" id="ARBA00010617"/>
    </source>
</evidence>
<accession>A0A1Y1ZM66</accession>
<protein>
    <submittedName>
        <fullName evidence="9">Cytochrome P450</fullName>
    </submittedName>
</protein>
<dbReference type="Pfam" id="PF00067">
    <property type="entry name" value="p450"/>
    <property type="match status" value="1"/>
</dbReference>
<dbReference type="GO" id="GO:0016705">
    <property type="term" value="F:oxidoreductase activity, acting on paired donors, with incorporation or reduction of molecular oxygen"/>
    <property type="evidence" value="ECO:0007669"/>
    <property type="project" value="InterPro"/>
</dbReference>
<evidence type="ECO:0000256" key="6">
    <source>
        <dbReference type="ARBA" id="ARBA00023033"/>
    </source>
</evidence>
<evidence type="ECO:0000313" key="9">
    <source>
        <dbReference type="EMBL" id="ORY11107.1"/>
    </source>
</evidence>
<evidence type="ECO:0000256" key="4">
    <source>
        <dbReference type="ARBA" id="ARBA00023002"/>
    </source>
</evidence>
<dbReference type="InterPro" id="IPR002403">
    <property type="entry name" value="Cyt_P450_E_grp-IV"/>
</dbReference>
<sequence>KSDTARAKFIAVIWFLCKYPCHADIIRGELRSQNQNMDANALATLPYLNGFINEVLRLLPPAMTGNGRIVGSGGLVIDGKFIPAHTKVVAPKFVIQRLPTAFKDPEAFIPERWYSHLELLLNRNAFRPFGAVGNRSCVGKDLAYTEVRQVTAMILERFLVSFAPGYNDSAFFGDMKDCLTAQPGNVFCIFQRSLWDA</sequence>
<keyword evidence="10" id="KW-1185">Reference proteome</keyword>
<comment type="similarity">
    <text evidence="2">Belongs to the cytochrome P450 family.</text>
</comment>
<feature type="non-terminal residue" evidence="9">
    <location>
        <position position="1"/>
    </location>
</feature>
<dbReference type="EMBL" id="MCFA01000064">
    <property type="protein sequence ID" value="ORY11107.1"/>
    <property type="molecule type" value="Genomic_DNA"/>
</dbReference>
<dbReference type="InterPro" id="IPR036396">
    <property type="entry name" value="Cyt_P450_sf"/>
</dbReference>
<gene>
    <name evidence="9" type="ORF">BCR34DRAFT_484697</name>
</gene>
<keyword evidence="5 7" id="KW-0408">Iron</keyword>
<feature type="chain" id="PRO_5012508270" evidence="8">
    <location>
        <begin position="24"/>
        <end position="197"/>
    </location>
</feature>
<dbReference type="GO" id="GO:0004497">
    <property type="term" value="F:monooxygenase activity"/>
    <property type="evidence" value="ECO:0007669"/>
    <property type="project" value="UniProtKB-KW"/>
</dbReference>
<dbReference type="AlphaFoldDB" id="A0A1Y1ZM66"/>
<dbReference type="PANTHER" id="PTHR24305:SF187">
    <property type="entry name" value="P450, PUTATIVE (EUROFUNG)-RELATED"/>
    <property type="match status" value="1"/>
</dbReference>
<comment type="cofactor">
    <cofactor evidence="1 7">
        <name>heme</name>
        <dbReference type="ChEBI" id="CHEBI:30413"/>
    </cofactor>
</comment>
<dbReference type="InterPro" id="IPR050121">
    <property type="entry name" value="Cytochrome_P450_monoxygenase"/>
</dbReference>
<dbReference type="Proteomes" id="UP000193144">
    <property type="component" value="Unassembled WGS sequence"/>
</dbReference>
<comment type="caution">
    <text evidence="9">The sequence shown here is derived from an EMBL/GenBank/DDBJ whole genome shotgun (WGS) entry which is preliminary data.</text>
</comment>
<organism evidence="9 10">
    <name type="scientific">Clohesyomyces aquaticus</name>
    <dbReference type="NCBI Taxonomy" id="1231657"/>
    <lineage>
        <taxon>Eukaryota</taxon>
        <taxon>Fungi</taxon>
        <taxon>Dikarya</taxon>
        <taxon>Ascomycota</taxon>
        <taxon>Pezizomycotina</taxon>
        <taxon>Dothideomycetes</taxon>
        <taxon>Pleosporomycetidae</taxon>
        <taxon>Pleosporales</taxon>
        <taxon>Lindgomycetaceae</taxon>
        <taxon>Clohesyomyces</taxon>
    </lineage>
</organism>
<evidence type="ECO:0000256" key="8">
    <source>
        <dbReference type="SAM" id="SignalP"/>
    </source>
</evidence>
<evidence type="ECO:0000256" key="1">
    <source>
        <dbReference type="ARBA" id="ARBA00001971"/>
    </source>
</evidence>
<evidence type="ECO:0000256" key="5">
    <source>
        <dbReference type="ARBA" id="ARBA00023004"/>
    </source>
</evidence>
<dbReference type="InterPro" id="IPR001128">
    <property type="entry name" value="Cyt_P450"/>
</dbReference>
<dbReference type="GO" id="GO:0005506">
    <property type="term" value="F:iron ion binding"/>
    <property type="evidence" value="ECO:0007669"/>
    <property type="project" value="InterPro"/>
</dbReference>